<dbReference type="EMBL" id="JARK01001341">
    <property type="protein sequence ID" value="EYC30128.1"/>
    <property type="molecule type" value="Genomic_DNA"/>
</dbReference>
<proteinExistence type="predicted"/>
<organism evidence="1 2">
    <name type="scientific">Ancylostoma ceylanicum</name>
    <dbReference type="NCBI Taxonomy" id="53326"/>
    <lineage>
        <taxon>Eukaryota</taxon>
        <taxon>Metazoa</taxon>
        <taxon>Ecdysozoa</taxon>
        <taxon>Nematoda</taxon>
        <taxon>Chromadorea</taxon>
        <taxon>Rhabditida</taxon>
        <taxon>Rhabditina</taxon>
        <taxon>Rhabditomorpha</taxon>
        <taxon>Strongyloidea</taxon>
        <taxon>Ancylostomatidae</taxon>
        <taxon>Ancylostomatinae</taxon>
        <taxon>Ancylostoma</taxon>
    </lineage>
</organism>
<accession>A0A016VTR4</accession>
<evidence type="ECO:0000313" key="2">
    <source>
        <dbReference type="Proteomes" id="UP000024635"/>
    </source>
</evidence>
<protein>
    <submittedName>
        <fullName evidence="1">Uncharacterized protein</fullName>
    </submittedName>
</protein>
<dbReference type="AlphaFoldDB" id="A0A016VTR4"/>
<name>A0A016VTR4_9BILA</name>
<dbReference type="Proteomes" id="UP000024635">
    <property type="component" value="Unassembled WGS sequence"/>
</dbReference>
<evidence type="ECO:0000313" key="1">
    <source>
        <dbReference type="EMBL" id="EYC30128.1"/>
    </source>
</evidence>
<keyword evidence="2" id="KW-1185">Reference proteome</keyword>
<gene>
    <name evidence="1" type="primary">Acey_s0005.g2465</name>
    <name evidence="1" type="ORF">Y032_0005g2465</name>
</gene>
<sequence>MVRIARIHCARPPTAMALAGASFRRKPAVAVAAILVSLQIGHRSLCSFHICDVLTLYFTTHASAPSRGPAGAAFKLLKKAGYQLLCIVGHSSSRIYDSFWENFDLPLILNVLEETTSFP</sequence>
<comment type="caution">
    <text evidence="1">The sequence shown here is derived from an EMBL/GenBank/DDBJ whole genome shotgun (WGS) entry which is preliminary data.</text>
</comment>
<reference evidence="2" key="1">
    <citation type="journal article" date="2015" name="Nat. Genet.">
        <title>The genome and transcriptome of the zoonotic hookworm Ancylostoma ceylanicum identify infection-specific gene families.</title>
        <authorList>
            <person name="Schwarz E.M."/>
            <person name="Hu Y."/>
            <person name="Antoshechkin I."/>
            <person name="Miller M.M."/>
            <person name="Sternberg P.W."/>
            <person name="Aroian R.V."/>
        </authorList>
    </citation>
    <scope>NUCLEOTIDE SEQUENCE</scope>
    <source>
        <strain evidence="2">HY135</strain>
    </source>
</reference>